<dbReference type="RefSeq" id="WP_283433421.1">
    <property type="nucleotide sequence ID" value="NZ_FXUG01000008.1"/>
</dbReference>
<evidence type="ECO:0000256" key="2">
    <source>
        <dbReference type="ARBA" id="ARBA00010065"/>
    </source>
</evidence>
<comment type="catalytic activity">
    <reaction evidence="9">
        <text>N-terminal S-1,2-diacyl-sn-glyceryl-L-cysteinyl-[lipoprotein] + a glycerophospholipid = N-acyl-S-1,2-diacyl-sn-glyceryl-L-cysteinyl-[lipoprotein] + a 2-acyl-sn-glycero-3-phospholipid + H(+)</text>
        <dbReference type="Rhea" id="RHEA:48228"/>
        <dbReference type="Rhea" id="RHEA-COMP:14681"/>
        <dbReference type="Rhea" id="RHEA-COMP:14684"/>
        <dbReference type="ChEBI" id="CHEBI:15378"/>
        <dbReference type="ChEBI" id="CHEBI:136912"/>
        <dbReference type="ChEBI" id="CHEBI:140656"/>
        <dbReference type="ChEBI" id="CHEBI:140657"/>
        <dbReference type="ChEBI" id="CHEBI:140660"/>
        <dbReference type="EC" id="2.3.1.269"/>
    </reaction>
</comment>
<accession>A0ABY1QBB9</accession>
<dbReference type="EMBL" id="FXUG01000008">
    <property type="protein sequence ID" value="SMP63243.1"/>
    <property type="molecule type" value="Genomic_DNA"/>
</dbReference>
<dbReference type="PROSITE" id="PS50263">
    <property type="entry name" value="CN_HYDROLASE"/>
    <property type="match status" value="1"/>
</dbReference>
<dbReference type="Gene3D" id="3.60.110.10">
    <property type="entry name" value="Carbon-nitrogen hydrolase"/>
    <property type="match status" value="1"/>
</dbReference>
<dbReference type="NCBIfam" id="TIGR00546">
    <property type="entry name" value="lnt"/>
    <property type="match status" value="1"/>
</dbReference>
<feature type="transmembrane region" description="Helical" evidence="9">
    <location>
        <begin position="71"/>
        <end position="87"/>
    </location>
</feature>
<feature type="transmembrane region" description="Helical" evidence="9">
    <location>
        <begin position="122"/>
        <end position="145"/>
    </location>
</feature>
<keyword evidence="5 9" id="KW-0812">Transmembrane</keyword>
<evidence type="ECO:0000256" key="1">
    <source>
        <dbReference type="ARBA" id="ARBA00004651"/>
    </source>
</evidence>
<evidence type="ECO:0000313" key="13">
    <source>
        <dbReference type="Proteomes" id="UP001158067"/>
    </source>
</evidence>
<dbReference type="SUPFAM" id="SSF56317">
    <property type="entry name" value="Carbon-nitrogen hydrolase"/>
    <property type="match status" value="1"/>
</dbReference>
<dbReference type="Proteomes" id="UP001158067">
    <property type="component" value="Unassembled WGS sequence"/>
</dbReference>
<evidence type="ECO:0000256" key="3">
    <source>
        <dbReference type="ARBA" id="ARBA00022475"/>
    </source>
</evidence>
<proteinExistence type="inferred from homology"/>
<organism evidence="12 13">
    <name type="scientific">Neorhodopirellula lusitana</name>
    <dbReference type="NCBI Taxonomy" id="445327"/>
    <lineage>
        <taxon>Bacteria</taxon>
        <taxon>Pseudomonadati</taxon>
        <taxon>Planctomycetota</taxon>
        <taxon>Planctomycetia</taxon>
        <taxon>Pirellulales</taxon>
        <taxon>Pirellulaceae</taxon>
        <taxon>Neorhodopirellula</taxon>
    </lineage>
</organism>
<feature type="transmembrane region" description="Helical" evidence="9">
    <location>
        <begin position="204"/>
        <end position="227"/>
    </location>
</feature>
<dbReference type="EC" id="2.3.1.269" evidence="9"/>
<reference evidence="12 13" key="1">
    <citation type="submission" date="2017-05" db="EMBL/GenBank/DDBJ databases">
        <authorList>
            <person name="Varghese N."/>
            <person name="Submissions S."/>
        </authorList>
    </citation>
    <scope>NUCLEOTIDE SEQUENCE [LARGE SCALE GENOMIC DNA]</scope>
    <source>
        <strain evidence="12 13">DSM 25457</strain>
    </source>
</reference>
<feature type="transmembrane region" description="Helical" evidence="9">
    <location>
        <begin position="157"/>
        <end position="184"/>
    </location>
</feature>
<protein>
    <recommendedName>
        <fullName evidence="9">Apolipoprotein N-acyltransferase</fullName>
        <shortName evidence="9">ALP N-acyltransferase</shortName>
        <ecNumber evidence="9">2.3.1.269</ecNumber>
    </recommendedName>
</protein>
<feature type="compositionally biased region" description="Low complexity" evidence="10">
    <location>
        <begin position="1"/>
        <end position="14"/>
    </location>
</feature>
<dbReference type="HAMAP" id="MF_01148">
    <property type="entry name" value="Lnt"/>
    <property type="match status" value="1"/>
</dbReference>
<name>A0ABY1QBB9_9BACT</name>
<comment type="subcellular location">
    <subcellularLocation>
        <location evidence="1 9">Cell membrane</location>
        <topology evidence="1 9">Multi-pass membrane protein</topology>
    </subcellularLocation>
</comment>
<feature type="transmembrane region" description="Helical" evidence="9">
    <location>
        <begin position="99"/>
        <end position="116"/>
    </location>
</feature>
<evidence type="ECO:0000256" key="8">
    <source>
        <dbReference type="ARBA" id="ARBA00023315"/>
    </source>
</evidence>
<dbReference type="InterPro" id="IPR036526">
    <property type="entry name" value="C-N_Hydrolase_sf"/>
</dbReference>
<dbReference type="Pfam" id="PF20154">
    <property type="entry name" value="LNT_N"/>
    <property type="match status" value="1"/>
</dbReference>
<keyword evidence="7 9" id="KW-0472">Membrane</keyword>
<evidence type="ECO:0000256" key="10">
    <source>
        <dbReference type="SAM" id="MobiDB-lite"/>
    </source>
</evidence>
<dbReference type="PANTHER" id="PTHR38686:SF1">
    <property type="entry name" value="APOLIPOPROTEIN N-ACYLTRANSFERASE"/>
    <property type="match status" value="1"/>
</dbReference>
<evidence type="ECO:0000256" key="5">
    <source>
        <dbReference type="ARBA" id="ARBA00022692"/>
    </source>
</evidence>
<evidence type="ECO:0000256" key="9">
    <source>
        <dbReference type="HAMAP-Rule" id="MF_01148"/>
    </source>
</evidence>
<feature type="compositionally biased region" description="Low complexity" evidence="10">
    <location>
        <begin position="23"/>
        <end position="34"/>
    </location>
</feature>
<sequence length="616" mass="67102">MESKSPSQSKLPKSATPQKSSQAEPAGTPTTPAPQSWMPWLAAASSVAMLWLTGPTGMGSLGAGSNRLGEFLWPFAFVALVPLFWLVRSQASVWKRPVYLAFFAYYFLSLQGLRHAHPLMILPLIALAGYLAIYPLWFVACLKYFPNVGRKMGMGGNVLWAATLWVGGEWIRNYFATGISVLMLGHTLVDMPGPLLVQIADLGGTYAVSFLLVIVNAGMAEAFFALRESRRPDLEPQFASGPPQAPKWKSSVAVASIALALASLYGAFRLNEKCEPSSTTFLLVGRDEQTEYQQDIHREIAIYQSYAQQTIQAVAEWDQPIDAVVWPESMLSGGQPWLIAEPDLVVPRQPGESQANFSPQEFRRLIEQSQGDFTTRSVMFLDALKSSGRPAPALIGGCGIVRYGAVPQQFSGVLQINPQGQVAETYAKNHLVMFGEYIPLIKSIPVLRDYVPPGLGLDAGTGPQIFEVAGLRVLPNLCIETAVERISVNHLAELRTNPPNVIVTLTNDVWFDHTAVVDHHLRCAQMVAIGCRRPILSSANGGPTAWIDSSGRVVEKVPYDQAGTILATPAIDERTSLYSRLGSWPAGMAAIILLIASLQCVRTRRSIPSSVRTATD</sequence>
<dbReference type="Pfam" id="PF00795">
    <property type="entry name" value="CN_hydrolase"/>
    <property type="match status" value="1"/>
</dbReference>
<keyword evidence="8 9" id="KW-0012">Acyltransferase</keyword>
<dbReference type="InterPro" id="IPR004563">
    <property type="entry name" value="Apolipo_AcylTrfase"/>
</dbReference>
<feature type="transmembrane region" description="Helical" evidence="9">
    <location>
        <begin position="40"/>
        <end position="59"/>
    </location>
</feature>
<comment type="caution">
    <text evidence="12">The sequence shown here is derived from an EMBL/GenBank/DDBJ whole genome shotgun (WGS) entry which is preliminary data.</text>
</comment>
<evidence type="ECO:0000256" key="7">
    <source>
        <dbReference type="ARBA" id="ARBA00023136"/>
    </source>
</evidence>
<evidence type="ECO:0000256" key="6">
    <source>
        <dbReference type="ARBA" id="ARBA00022989"/>
    </source>
</evidence>
<evidence type="ECO:0000313" key="12">
    <source>
        <dbReference type="EMBL" id="SMP63243.1"/>
    </source>
</evidence>
<comment type="pathway">
    <text evidence="9">Protein modification; lipoprotein biosynthesis (N-acyl transfer).</text>
</comment>
<keyword evidence="13" id="KW-1185">Reference proteome</keyword>
<keyword evidence="6 9" id="KW-1133">Transmembrane helix</keyword>
<dbReference type="InterPro" id="IPR045378">
    <property type="entry name" value="LNT_N"/>
</dbReference>
<keyword evidence="4 9" id="KW-0808">Transferase</keyword>
<feature type="region of interest" description="Disordered" evidence="10">
    <location>
        <begin position="1"/>
        <end position="35"/>
    </location>
</feature>
<comment type="function">
    <text evidence="9">Catalyzes the phospholipid dependent N-acylation of the N-terminal cysteine of apolipoprotein, the last step in lipoprotein maturation.</text>
</comment>
<dbReference type="PANTHER" id="PTHR38686">
    <property type="entry name" value="APOLIPOPROTEIN N-ACYLTRANSFERASE"/>
    <property type="match status" value="1"/>
</dbReference>
<keyword evidence="3 9" id="KW-1003">Cell membrane</keyword>
<comment type="similarity">
    <text evidence="2 9">Belongs to the CN hydrolase family. Apolipoprotein N-acyltransferase subfamily.</text>
</comment>
<dbReference type="InterPro" id="IPR003010">
    <property type="entry name" value="C-N_Hydrolase"/>
</dbReference>
<evidence type="ECO:0000259" key="11">
    <source>
        <dbReference type="PROSITE" id="PS50263"/>
    </source>
</evidence>
<gene>
    <name evidence="9" type="primary">lnt</name>
    <name evidence="12" type="ORF">SAMN06265222_10841</name>
</gene>
<evidence type="ECO:0000256" key="4">
    <source>
        <dbReference type="ARBA" id="ARBA00022679"/>
    </source>
</evidence>
<feature type="domain" description="CN hydrolase" evidence="11">
    <location>
        <begin position="282"/>
        <end position="571"/>
    </location>
</feature>